<evidence type="ECO:0000313" key="2">
    <source>
        <dbReference type="Proteomes" id="UP000014975"/>
    </source>
</evidence>
<evidence type="ECO:0000313" key="1">
    <source>
        <dbReference type="EMBL" id="EPR31380.1"/>
    </source>
</evidence>
<reference evidence="1 2" key="1">
    <citation type="journal article" date="2013" name="Genome Announc.">
        <title>Draft genome sequences for three mercury-methylating, sulfate-reducing bacteria.</title>
        <authorList>
            <person name="Brown S.D."/>
            <person name="Hurt R.A.Jr."/>
            <person name="Gilmour C.C."/>
            <person name="Elias D.A."/>
        </authorList>
    </citation>
    <scope>NUCLEOTIDE SEQUENCE [LARGE SCALE GENOMIC DNA]</scope>
    <source>
        <strain evidence="1 2">DSM 16529</strain>
    </source>
</reference>
<comment type="caution">
    <text evidence="1">The sequence shown here is derived from an EMBL/GenBank/DDBJ whole genome shotgun (WGS) entry which is preliminary data.</text>
</comment>
<evidence type="ECO:0008006" key="3">
    <source>
        <dbReference type="Google" id="ProtNLM"/>
    </source>
</evidence>
<gene>
    <name evidence="1" type="ORF">dsat_0969</name>
</gene>
<name>S7T4I5_9BACT</name>
<dbReference type="PATRIC" id="fig|1121439.3.peg.2339"/>
<dbReference type="OrthoDB" id="8479831at2"/>
<sequence length="110" mass="12786">MATERRTTRRLDVTGLDELVIEGAAPEPVTCRIRDMSPFGMRLNILNEKNHRRPGETMRIAECPTPLQSLLRDQELVLVWTRRREWGVRFATPLPCDLDVWQAQATFVRL</sequence>
<protein>
    <recommendedName>
        <fullName evidence="3">Type IV pilus assembly PilZ</fullName>
    </recommendedName>
</protein>
<proteinExistence type="predicted"/>
<organism evidence="1 2">
    <name type="scientific">Alkalidesulfovibrio alkalitolerans DSM 16529</name>
    <dbReference type="NCBI Taxonomy" id="1121439"/>
    <lineage>
        <taxon>Bacteria</taxon>
        <taxon>Pseudomonadati</taxon>
        <taxon>Thermodesulfobacteriota</taxon>
        <taxon>Desulfovibrionia</taxon>
        <taxon>Desulfovibrionales</taxon>
        <taxon>Desulfovibrionaceae</taxon>
        <taxon>Alkalidesulfovibrio</taxon>
    </lineage>
</organism>
<dbReference type="eggNOG" id="ENOG5030P10">
    <property type="taxonomic scope" value="Bacteria"/>
</dbReference>
<dbReference type="EMBL" id="ATHI01000029">
    <property type="protein sequence ID" value="EPR31380.1"/>
    <property type="molecule type" value="Genomic_DNA"/>
</dbReference>
<dbReference type="RefSeq" id="WP_020887666.1">
    <property type="nucleotide sequence ID" value="NZ_ATHI01000029.1"/>
</dbReference>
<dbReference type="Proteomes" id="UP000014975">
    <property type="component" value="Unassembled WGS sequence"/>
</dbReference>
<dbReference type="AlphaFoldDB" id="S7T4I5"/>
<accession>S7T4I5</accession>
<keyword evidence="2" id="KW-1185">Reference proteome</keyword>